<dbReference type="InParanoid" id="A0A1X7UR65"/>
<evidence type="ECO:0000256" key="4">
    <source>
        <dbReference type="PROSITE-ProRule" id="PRU00221"/>
    </source>
</evidence>
<keyword evidence="3" id="KW-0677">Repeat</keyword>
<dbReference type="Proteomes" id="UP000007879">
    <property type="component" value="Unassembled WGS sequence"/>
</dbReference>
<accession>A0A1X7UR65</accession>
<name>A0A1X7UR65_AMPQE</name>
<evidence type="ECO:0000313" key="6">
    <source>
        <dbReference type="EnsemblMetazoa" id="Aqu2.1.30485_001"/>
    </source>
</evidence>
<dbReference type="EnsemblMetazoa" id="XM_019997121.1">
    <property type="protein sequence ID" value="XP_019852680.1"/>
    <property type="gene ID" value="LOC100633851"/>
</dbReference>
<dbReference type="PROSITE" id="PS50082">
    <property type="entry name" value="WD_REPEATS_2"/>
    <property type="match status" value="1"/>
</dbReference>
<gene>
    <name evidence="6" type="primary">100633851</name>
</gene>
<reference evidence="6" key="2">
    <citation type="submission" date="2017-05" db="UniProtKB">
        <authorList>
            <consortium name="EnsemblMetazoa"/>
        </authorList>
    </citation>
    <scope>IDENTIFICATION</scope>
</reference>
<feature type="region of interest" description="Disordered" evidence="5">
    <location>
        <begin position="314"/>
        <end position="370"/>
    </location>
</feature>
<comment type="similarity">
    <text evidence="1">Belongs to the WD repeat WDR55 family.</text>
</comment>
<protein>
    <submittedName>
        <fullName evidence="6">Uncharacterized protein</fullName>
    </submittedName>
</protein>
<evidence type="ECO:0000256" key="2">
    <source>
        <dbReference type="ARBA" id="ARBA00022574"/>
    </source>
</evidence>
<dbReference type="InterPro" id="IPR050505">
    <property type="entry name" value="WDR55/POC1"/>
</dbReference>
<dbReference type="SUPFAM" id="SSF50978">
    <property type="entry name" value="WD40 repeat-like"/>
    <property type="match status" value="1"/>
</dbReference>
<dbReference type="PANTHER" id="PTHR44019">
    <property type="entry name" value="WD REPEAT-CONTAINING PROTEIN 55"/>
    <property type="match status" value="1"/>
</dbReference>
<dbReference type="InterPro" id="IPR015943">
    <property type="entry name" value="WD40/YVTN_repeat-like_dom_sf"/>
</dbReference>
<keyword evidence="2 4" id="KW-0853">WD repeat</keyword>
<evidence type="ECO:0000256" key="3">
    <source>
        <dbReference type="ARBA" id="ARBA00022737"/>
    </source>
</evidence>
<dbReference type="EnsemblMetazoa" id="Aqu2.1.30485_001">
    <property type="protein sequence ID" value="Aqu2.1.30485_001"/>
    <property type="gene ID" value="Aqu2.1.30485"/>
</dbReference>
<dbReference type="OrthoDB" id="2288928at2759"/>
<dbReference type="eggNOG" id="KOG2444">
    <property type="taxonomic scope" value="Eukaryota"/>
</dbReference>
<dbReference type="EnsemblMetazoa" id="XM_019997120.1">
    <property type="protein sequence ID" value="XP_019852679.1"/>
    <property type="gene ID" value="LOC100633851"/>
</dbReference>
<dbReference type="PANTHER" id="PTHR44019:SF20">
    <property type="entry name" value="WD REPEAT-CONTAINING PROTEIN 55"/>
    <property type="match status" value="1"/>
</dbReference>
<dbReference type="KEGG" id="aqu:100633851"/>
<dbReference type="InterPro" id="IPR036322">
    <property type="entry name" value="WD40_repeat_dom_sf"/>
</dbReference>
<organism evidence="6">
    <name type="scientific">Amphimedon queenslandica</name>
    <name type="common">Sponge</name>
    <dbReference type="NCBI Taxonomy" id="400682"/>
    <lineage>
        <taxon>Eukaryota</taxon>
        <taxon>Metazoa</taxon>
        <taxon>Porifera</taxon>
        <taxon>Demospongiae</taxon>
        <taxon>Heteroscleromorpha</taxon>
        <taxon>Haplosclerida</taxon>
        <taxon>Niphatidae</taxon>
        <taxon>Amphimedon</taxon>
    </lineage>
</organism>
<dbReference type="InterPro" id="IPR001680">
    <property type="entry name" value="WD40_rpt"/>
</dbReference>
<dbReference type="STRING" id="400682.A0A1X7UR65"/>
<evidence type="ECO:0000313" key="7">
    <source>
        <dbReference type="Proteomes" id="UP000007879"/>
    </source>
</evidence>
<sequence>MSQGGAAPPCPHISFHDENLLAIDSHPLSPLLACGTMDGQVLIYSTKDYVQQTQDLRISSDSCRSLRFSKSGKTLYCGLKDKSIQYIDVNSFKVSFTIPNAHHSSLNSLHVISERLVATGDDEGCVKVWDARLRKEVFSVTENTDFISDMASSIEKQTLLCTSGDGSLSAVDLRQRKLEQRSDCSESELLCITLVKGGAKIVTGDAEGVLGIFTWGLWGDVIDRYPLTLRSQSIDSSIQISDSVVCAGGLDGIIRVVQILPNKTICELGRHHGSECSYPVEELRLSHDKTHLLSSSYDQVNSWPIGDLPKVWIGGGRREKEEQEEEEEEEQEDVKERRRGGKKSRRKRRRKELLAGSQPPKKRDTFFDDL</sequence>
<dbReference type="Gene3D" id="2.130.10.10">
    <property type="entry name" value="YVTN repeat-like/Quinoprotein amine dehydrogenase"/>
    <property type="match status" value="2"/>
</dbReference>
<feature type="compositionally biased region" description="Basic residues" evidence="5">
    <location>
        <begin position="337"/>
        <end position="351"/>
    </location>
</feature>
<proteinExistence type="inferred from homology"/>
<evidence type="ECO:0000256" key="1">
    <source>
        <dbReference type="ARBA" id="ARBA00007625"/>
    </source>
</evidence>
<evidence type="ECO:0000256" key="5">
    <source>
        <dbReference type="SAM" id="MobiDB-lite"/>
    </source>
</evidence>
<reference evidence="7" key="1">
    <citation type="journal article" date="2010" name="Nature">
        <title>The Amphimedon queenslandica genome and the evolution of animal complexity.</title>
        <authorList>
            <person name="Srivastava M."/>
            <person name="Simakov O."/>
            <person name="Chapman J."/>
            <person name="Fahey B."/>
            <person name="Gauthier M.E."/>
            <person name="Mitros T."/>
            <person name="Richards G.S."/>
            <person name="Conaco C."/>
            <person name="Dacre M."/>
            <person name="Hellsten U."/>
            <person name="Larroux C."/>
            <person name="Putnam N.H."/>
            <person name="Stanke M."/>
            <person name="Adamska M."/>
            <person name="Darling A."/>
            <person name="Degnan S.M."/>
            <person name="Oakley T.H."/>
            <person name="Plachetzki D.C."/>
            <person name="Zhai Y."/>
            <person name="Adamski M."/>
            <person name="Calcino A."/>
            <person name="Cummins S.F."/>
            <person name="Goodstein D.M."/>
            <person name="Harris C."/>
            <person name="Jackson D.J."/>
            <person name="Leys S.P."/>
            <person name="Shu S."/>
            <person name="Woodcroft B.J."/>
            <person name="Vervoort M."/>
            <person name="Kosik K.S."/>
            <person name="Manning G."/>
            <person name="Degnan B.M."/>
            <person name="Rokhsar D.S."/>
        </authorList>
    </citation>
    <scope>NUCLEOTIDE SEQUENCE [LARGE SCALE GENOMIC DNA]</scope>
</reference>
<dbReference type="SMART" id="SM00320">
    <property type="entry name" value="WD40"/>
    <property type="match status" value="6"/>
</dbReference>
<feature type="compositionally biased region" description="Acidic residues" evidence="5">
    <location>
        <begin position="322"/>
        <end position="333"/>
    </location>
</feature>
<dbReference type="AlphaFoldDB" id="A0A1X7UR65"/>
<dbReference type="Pfam" id="PF24796">
    <property type="entry name" value="WDR55"/>
    <property type="match status" value="1"/>
</dbReference>
<keyword evidence="7" id="KW-1185">Reference proteome</keyword>
<feature type="repeat" description="WD" evidence="4">
    <location>
        <begin position="99"/>
        <end position="139"/>
    </location>
</feature>
<feature type="compositionally biased region" description="Basic and acidic residues" evidence="5">
    <location>
        <begin position="361"/>
        <end position="370"/>
    </location>
</feature>